<proteinExistence type="predicted"/>
<name>A0ACC0SE58_POPTR</name>
<sequence length="115" mass="12220">MKMTVVWLRVAGEEGHILGLGAGVVEVNEIDSALVLYRRGKGRHGRGRGRGKGRSYEISTSENASLGDSQKVCHRTALLFSAPELLHLAVSSLSVFLEVIATFLALSRGGGSVNS</sequence>
<evidence type="ECO:0000313" key="1">
    <source>
        <dbReference type="EMBL" id="KAI9387479.1"/>
    </source>
</evidence>
<gene>
    <name evidence="1" type="ORF">POPTR_010G176250v4</name>
</gene>
<organism evidence="1 2">
    <name type="scientific">Populus trichocarpa</name>
    <name type="common">Western balsam poplar</name>
    <name type="synonym">Populus balsamifera subsp. trichocarpa</name>
    <dbReference type="NCBI Taxonomy" id="3694"/>
    <lineage>
        <taxon>Eukaryota</taxon>
        <taxon>Viridiplantae</taxon>
        <taxon>Streptophyta</taxon>
        <taxon>Embryophyta</taxon>
        <taxon>Tracheophyta</taxon>
        <taxon>Spermatophyta</taxon>
        <taxon>Magnoliopsida</taxon>
        <taxon>eudicotyledons</taxon>
        <taxon>Gunneridae</taxon>
        <taxon>Pentapetalae</taxon>
        <taxon>rosids</taxon>
        <taxon>fabids</taxon>
        <taxon>Malpighiales</taxon>
        <taxon>Salicaceae</taxon>
        <taxon>Saliceae</taxon>
        <taxon>Populus</taxon>
    </lineage>
</organism>
<keyword evidence="2" id="KW-1185">Reference proteome</keyword>
<comment type="caution">
    <text evidence="1">The sequence shown here is derived from an EMBL/GenBank/DDBJ whole genome shotgun (WGS) entry which is preliminary data.</text>
</comment>
<accession>A0ACC0SE58</accession>
<dbReference type="EMBL" id="CM009299">
    <property type="protein sequence ID" value="KAI9387479.1"/>
    <property type="molecule type" value="Genomic_DNA"/>
</dbReference>
<protein>
    <submittedName>
        <fullName evidence="1">Uncharacterized protein</fullName>
    </submittedName>
</protein>
<reference evidence="1 2" key="1">
    <citation type="journal article" date="2006" name="Science">
        <title>The genome of black cottonwood, Populus trichocarpa (Torr. &amp; Gray).</title>
        <authorList>
            <person name="Tuskan G.A."/>
            <person name="Difazio S."/>
            <person name="Jansson S."/>
            <person name="Bohlmann J."/>
            <person name="Grigoriev I."/>
            <person name="Hellsten U."/>
            <person name="Putnam N."/>
            <person name="Ralph S."/>
            <person name="Rombauts S."/>
            <person name="Salamov A."/>
            <person name="Schein J."/>
            <person name="Sterck L."/>
            <person name="Aerts A."/>
            <person name="Bhalerao R.R."/>
            <person name="Bhalerao R.P."/>
            <person name="Blaudez D."/>
            <person name="Boerjan W."/>
            <person name="Brun A."/>
            <person name="Brunner A."/>
            <person name="Busov V."/>
            <person name="Campbell M."/>
            <person name="Carlson J."/>
            <person name="Chalot M."/>
            <person name="Chapman J."/>
            <person name="Chen G.L."/>
            <person name="Cooper D."/>
            <person name="Coutinho P.M."/>
            <person name="Couturier J."/>
            <person name="Covert S."/>
            <person name="Cronk Q."/>
            <person name="Cunningham R."/>
            <person name="Davis J."/>
            <person name="Degroeve S."/>
            <person name="Dejardin A."/>
            <person name="Depamphilis C."/>
            <person name="Detter J."/>
            <person name="Dirks B."/>
            <person name="Dubchak I."/>
            <person name="Duplessis S."/>
            <person name="Ehlting J."/>
            <person name="Ellis B."/>
            <person name="Gendler K."/>
            <person name="Goodstein D."/>
            <person name="Gribskov M."/>
            <person name="Grimwood J."/>
            <person name="Groover A."/>
            <person name="Gunter L."/>
            <person name="Hamberger B."/>
            <person name="Heinze B."/>
            <person name="Helariutta Y."/>
            <person name="Henrissat B."/>
            <person name="Holligan D."/>
            <person name="Holt R."/>
            <person name="Huang W."/>
            <person name="Islam-Faridi N."/>
            <person name="Jones S."/>
            <person name="Jones-Rhoades M."/>
            <person name="Jorgensen R."/>
            <person name="Joshi C."/>
            <person name="Kangasjarvi J."/>
            <person name="Karlsson J."/>
            <person name="Kelleher C."/>
            <person name="Kirkpatrick R."/>
            <person name="Kirst M."/>
            <person name="Kohler A."/>
            <person name="Kalluri U."/>
            <person name="Larimer F."/>
            <person name="Leebens-Mack J."/>
            <person name="Leple J.C."/>
            <person name="Locascio P."/>
            <person name="Lou Y."/>
            <person name="Lucas S."/>
            <person name="Martin F."/>
            <person name="Montanini B."/>
            <person name="Napoli C."/>
            <person name="Nelson D.R."/>
            <person name="Nelson C."/>
            <person name="Nieminen K."/>
            <person name="Nilsson O."/>
            <person name="Pereda V."/>
            <person name="Peter G."/>
            <person name="Philippe R."/>
            <person name="Pilate G."/>
            <person name="Poliakov A."/>
            <person name="Razumovskaya J."/>
            <person name="Richardson P."/>
            <person name="Rinaldi C."/>
            <person name="Ritland K."/>
            <person name="Rouze P."/>
            <person name="Ryaboy D."/>
            <person name="Schmutz J."/>
            <person name="Schrader J."/>
            <person name="Segerman B."/>
            <person name="Shin H."/>
            <person name="Siddiqui A."/>
            <person name="Sterky F."/>
            <person name="Terry A."/>
            <person name="Tsai C.J."/>
            <person name="Uberbacher E."/>
            <person name="Unneberg P."/>
            <person name="Vahala J."/>
            <person name="Wall K."/>
            <person name="Wessler S."/>
            <person name="Yang G."/>
            <person name="Yin T."/>
            <person name="Douglas C."/>
            <person name="Marra M."/>
            <person name="Sandberg G."/>
            <person name="Van de Peer Y."/>
            <person name="Rokhsar D."/>
        </authorList>
    </citation>
    <scope>NUCLEOTIDE SEQUENCE [LARGE SCALE GENOMIC DNA]</scope>
    <source>
        <strain evidence="2">cv. Nisqually</strain>
    </source>
</reference>
<evidence type="ECO:0000313" key="2">
    <source>
        <dbReference type="Proteomes" id="UP000006729"/>
    </source>
</evidence>
<dbReference type="Proteomes" id="UP000006729">
    <property type="component" value="Chromosome 10"/>
</dbReference>